<keyword evidence="3" id="KW-0539">Nucleus</keyword>
<dbReference type="EMBL" id="CDHN01000001">
    <property type="protein sequence ID" value="CEJ82302.1"/>
    <property type="molecule type" value="Genomic_DNA"/>
</dbReference>
<dbReference type="SUPFAM" id="SSF47113">
    <property type="entry name" value="Histone-fold"/>
    <property type="match status" value="1"/>
</dbReference>
<evidence type="ECO:0000256" key="5">
    <source>
        <dbReference type="ARBA" id="ARBA00042096"/>
    </source>
</evidence>
<evidence type="ECO:0000256" key="3">
    <source>
        <dbReference type="ARBA" id="ARBA00023242"/>
    </source>
</evidence>
<dbReference type="GO" id="GO:0008623">
    <property type="term" value="C:CHRAC"/>
    <property type="evidence" value="ECO:0007669"/>
    <property type="project" value="TreeGrafter"/>
</dbReference>
<dbReference type="GO" id="GO:0006974">
    <property type="term" value="P:DNA damage response"/>
    <property type="evidence" value="ECO:0007669"/>
    <property type="project" value="TreeGrafter"/>
</dbReference>
<dbReference type="HOGENOM" id="CLU_043417_1_0_1"/>
<dbReference type="GO" id="GO:0031507">
    <property type="term" value="P:heterochromatin formation"/>
    <property type="evidence" value="ECO:0007669"/>
    <property type="project" value="TreeGrafter"/>
</dbReference>
<dbReference type="GO" id="GO:0046982">
    <property type="term" value="F:protein heterodimerization activity"/>
    <property type="evidence" value="ECO:0007669"/>
    <property type="project" value="InterPro"/>
</dbReference>
<proteinExistence type="predicted"/>
<dbReference type="CDD" id="cd22928">
    <property type="entry name" value="HFD_POLE3_DPB4"/>
    <property type="match status" value="1"/>
</dbReference>
<dbReference type="PANTHER" id="PTHR46172">
    <property type="entry name" value="DNA POLYMERASE EPSILON SUBUNIT 3"/>
    <property type="match status" value="1"/>
</dbReference>
<dbReference type="AlphaFoldDB" id="A0A0A1T7P0"/>
<keyword evidence="9" id="KW-1185">Reference proteome</keyword>
<feature type="compositionally biased region" description="Acidic residues" evidence="6">
    <location>
        <begin position="188"/>
        <end position="234"/>
    </location>
</feature>
<dbReference type="Proteomes" id="UP000039046">
    <property type="component" value="Unassembled WGS sequence"/>
</dbReference>
<reference evidence="8 9" key="1">
    <citation type="journal article" date="2015" name="Genome Announc.">
        <title>Draft Genome Sequence and Gene Annotation of the Entomopathogenic Fungus Verticillium hemipterigenum.</title>
        <authorList>
            <person name="Horn F."/>
            <person name="Habel A."/>
            <person name="Scharf D.H."/>
            <person name="Dworschak J."/>
            <person name="Brakhage A.A."/>
            <person name="Guthke R."/>
            <person name="Hertweck C."/>
            <person name="Linde J."/>
        </authorList>
    </citation>
    <scope>NUCLEOTIDE SEQUENCE [LARGE SCALE GENOMIC DNA]</scope>
</reference>
<evidence type="ECO:0000313" key="8">
    <source>
        <dbReference type="EMBL" id="CEJ82302.1"/>
    </source>
</evidence>
<keyword evidence="2" id="KW-0235">DNA replication</keyword>
<dbReference type="STRING" id="1531966.A0A0A1T7P0"/>
<evidence type="ECO:0000256" key="4">
    <source>
        <dbReference type="ARBA" id="ARBA00039775"/>
    </source>
</evidence>
<comment type="subcellular location">
    <subcellularLocation>
        <location evidence="1">Nucleus</location>
    </subcellularLocation>
</comment>
<dbReference type="PANTHER" id="PTHR46172:SF1">
    <property type="entry name" value="DNA POLYMERASE EPSILON SUBUNIT 3"/>
    <property type="match status" value="1"/>
</dbReference>
<dbReference type="GO" id="GO:0031490">
    <property type="term" value="F:chromatin DNA binding"/>
    <property type="evidence" value="ECO:0007669"/>
    <property type="project" value="TreeGrafter"/>
</dbReference>
<protein>
    <recommendedName>
        <fullName evidence="4">DNA polymerase epsilon subunit D</fullName>
    </recommendedName>
    <alternativeName>
        <fullName evidence="5">DNA polymerase II subunit D</fullName>
    </alternativeName>
</protein>
<dbReference type="OrthoDB" id="1707486at2759"/>
<feature type="region of interest" description="Disordered" evidence="6">
    <location>
        <begin position="1"/>
        <end position="40"/>
    </location>
</feature>
<dbReference type="InterPro" id="IPR003958">
    <property type="entry name" value="CBFA_NFYB_domain"/>
</dbReference>
<evidence type="ECO:0000256" key="6">
    <source>
        <dbReference type="SAM" id="MobiDB-lite"/>
    </source>
</evidence>
<organism evidence="8 9">
    <name type="scientific">[Torrubiella] hemipterigena</name>
    <dbReference type="NCBI Taxonomy" id="1531966"/>
    <lineage>
        <taxon>Eukaryota</taxon>
        <taxon>Fungi</taxon>
        <taxon>Dikarya</taxon>
        <taxon>Ascomycota</taxon>
        <taxon>Pezizomycotina</taxon>
        <taxon>Sordariomycetes</taxon>
        <taxon>Hypocreomycetidae</taxon>
        <taxon>Hypocreales</taxon>
        <taxon>Clavicipitaceae</taxon>
        <taxon>Clavicipitaceae incertae sedis</taxon>
        <taxon>'Torrubiella' clade</taxon>
    </lineage>
</organism>
<gene>
    <name evidence="8" type="ORF">VHEMI02373</name>
</gene>
<sequence>MPPRKSDARKSDVSFADAGDTSIQPVDSQADDASKTTADKKDAVTIEDLSLPKSIITRLAKGVLPPNTQIQGNAILAISKSATVFINYLASHANENTMDANKKTIAPADVFKALEDTEFAFLKEPLEAEFAKFNAIQTEKRTSYRQKVKATKEDDTEMHDTSTISAVAGGGGETPPAKKARVNGAAAEAEDTEVDEHIEDEDDDDEDNEDEEDEEAAPEEDEADEGSGDETQDAQEDKVVQEDEALDGDESD</sequence>
<evidence type="ECO:0000256" key="2">
    <source>
        <dbReference type="ARBA" id="ARBA00022705"/>
    </source>
</evidence>
<dbReference type="Pfam" id="PF00808">
    <property type="entry name" value="CBFD_NFYB_HMF"/>
    <property type="match status" value="1"/>
</dbReference>
<feature type="region of interest" description="Disordered" evidence="6">
    <location>
        <begin position="142"/>
        <end position="252"/>
    </location>
</feature>
<dbReference type="InterPro" id="IPR009072">
    <property type="entry name" value="Histone-fold"/>
</dbReference>
<feature type="domain" description="Transcription factor CBF/NF-Y/archaeal histone" evidence="7">
    <location>
        <begin position="50"/>
        <end position="114"/>
    </location>
</feature>
<dbReference type="GO" id="GO:0006272">
    <property type="term" value="P:leading strand elongation"/>
    <property type="evidence" value="ECO:0007669"/>
    <property type="project" value="TreeGrafter"/>
</dbReference>
<dbReference type="GO" id="GO:0008622">
    <property type="term" value="C:epsilon DNA polymerase complex"/>
    <property type="evidence" value="ECO:0007669"/>
    <property type="project" value="TreeGrafter"/>
</dbReference>
<dbReference type="InterPro" id="IPR051377">
    <property type="entry name" value="DNA_Pol-Epsilon_Subunit"/>
</dbReference>
<evidence type="ECO:0000256" key="1">
    <source>
        <dbReference type="ARBA" id="ARBA00004123"/>
    </source>
</evidence>
<feature type="compositionally biased region" description="Acidic residues" evidence="6">
    <location>
        <begin position="242"/>
        <end position="252"/>
    </location>
</feature>
<feature type="compositionally biased region" description="Basic and acidic residues" evidence="6">
    <location>
        <begin position="1"/>
        <end position="12"/>
    </location>
</feature>
<dbReference type="Gene3D" id="1.10.20.10">
    <property type="entry name" value="Histone, subunit A"/>
    <property type="match status" value="1"/>
</dbReference>
<accession>A0A0A1T7P0</accession>
<evidence type="ECO:0000259" key="7">
    <source>
        <dbReference type="Pfam" id="PF00808"/>
    </source>
</evidence>
<name>A0A0A1T7P0_9HYPO</name>
<evidence type="ECO:0000313" key="9">
    <source>
        <dbReference type="Proteomes" id="UP000039046"/>
    </source>
</evidence>